<comment type="caution">
    <text evidence="2">The sequence shown here is derived from an EMBL/GenBank/DDBJ whole genome shotgun (WGS) entry which is preliminary data.</text>
</comment>
<keyword evidence="1" id="KW-1133">Transmembrane helix</keyword>
<feature type="non-terminal residue" evidence="2">
    <location>
        <position position="1"/>
    </location>
</feature>
<evidence type="ECO:0000313" key="2">
    <source>
        <dbReference type="EMBL" id="GAH18842.1"/>
    </source>
</evidence>
<feature type="transmembrane region" description="Helical" evidence="1">
    <location>
        <begin position="30"/>
        <end position="48"/>
    </location>
</feature>
<keyword evidence="1" id="KW-0472">Membrane</keyword>
<protein>
    <submittedName>
        <fullName evidence="2">Uncharacterized protein</fullName>
    </submittedName>
</protein>
<dbReference type="EMBL" id="BARU01002860">
    <property type="protein sequence ID" value="GAH18842.1"/>
    <property type="molecule type" value="Genomic_DNA"/>
</dbReference>
<gene>
    <name evidence="2" type="ORF">S03H2_06499</name>
</gene>
<dbReference type="AlphaFoldDB" id="X1DF61"/>
<evidence type="ECO:0000256" key="1">
    <source>
        <dbReference type="SAM" id="Phobius"/>
    </source>
</evidence>
<reference evidence="2" key="1">
    <citation type="journal article" date="2014" name="Front. Microbiol.">
        <title>High frequency of phylogenetically diverse reductive dehalogenase-homologous genes in deep subseafloor sedimentary metagenomes.</title>
        <authorList>
            <person name="Kawai M."/>
            <person name="Futagami T."/>
            <person name="Toyoda A."/>
            <person name="Takaki Y."/>
            <person name="Nishi S."/>
            <person name="Hori S."/>
            <person name="Arai W."/>
            <person name="Tsubouchi T."/>
            <person name="Morono Y."/>
            <person name="Uchiyama I."/>
            <person name="Ito T."/>
            <person name="Fujiyama A."/>
            <person name="Inagaki F."/>
            <person name="Takami H."/>
        </authorList>
    </citation>
    <scope>NUCLEOTIDE SEQUENCE</scope>
    <source>
        <strain evidence="2">Expedition CK06-06</strain>
    </source>
</reference>
<keyword evidence="1" id="KW-0812">Transmembrane</keyword>
<accession>X1DF61</accession>
<organism evidence="2">
    <name type="scientific">marine sediment metagenome</name>
    <dbReference type="NCBI Taxonomy" id="412755"/>
    <lineage>
        <taxon>unclassified sequences</taxon>
        <taxon>metagenomes</taxon>
        <taxon>ecological metagenomes</taxon>
    </lineage>
</organism>
<proteinExistence type="predicted"/>
<name>X1DF61_9ZZZZ</name>
<sequence>HAAIILHTINDFVIGMLVTPNLGLLLDGGILFMVIIIAGTLVLLNLVAKALTVSFKFLNTILKRI</sequence>